<dbReference type="Proteomes" id="UP000283569">
    <property type="component" value="Unassembled WGS sequence"/>
</dbReference>
<dbReference type="GO" id="GO:0003700">
    <property type="term" value="F:DNA-binding transcription factor activity"/>
    <property type="evidence" value="ECO:0007669"/>
    <property type="project" value="TreeGrafter"/>
</dbReference>
<protein>
    <recommendedName>
        <fullName evidence="4">Transcription factor domain-containing protein</fullName>
    </recommendedName>
</protein>
<gene>
    <name evidence="2" type="ORF">BFJ72_g3572</name>
</gene>
<organism evidence="2 3">
    <name type="scientific">Gibberella intermedia</name>
    <name type="common">Bulb rot disease fungus</name>
    <name type="synonym">Fusarium proliferatum</name>
    <dbReference type="NCBI Taxonomy" id="948311"/>
    <lineage>
        <taxon>Eukaryota</taxon>
        <taxon>Fungi</taxon>
        <taxon>Dikarya</taxon>
        <taxon>Ascomycota</taxon>
        <taxon>Pezizomycotina</taxon>
        <taxon>Sordariomycetes</taxon>
        <taxon>Hypocreomycetidae</taxon>
        <taxon>Hypocreales</taxon>
        <taxon>Nectriaceae</taxon>
        <taxon>Fusarium</taxon>
        <taxon>Fusarium fujikuroi species complex</taxon>
    </lineage>
</organism>
<dbReference type="AlphaFoldDB" id="A0A420TTN4"/>
<sequence length="692" mass="78238">MVESPIHDAVMPPSLFLADRSPEYKSNDGVHFQIDICDPSKRFGREVPKRARQLPLLAYSILAFSSRHQVMVTGVDDESSEEYHSYALRILIPILDDPMSSLDENLLAAAVLLRLYEEMCDVDTGTHLVGCARLWNNIPDFIAEGGLSEAASWILLRQNLHISLIKGEPMQVDLNKYRRSRSFIDTTDEDFANRIILICCQVLEVCFSPNAQPDYETWAHLGKEVALWHDSIPAHYHPYHSDMEGTSTGARSAFPVVWMMNPAQGSKILIVLMLDLAANSYPIALAKTAGEPLFRIDQQTYCVVLQGLCNGNGLAPLLIHKSLFHSLSLLLALAANNYQPNYETMHHRSQVLQSLNRDLAHFGGDSTILHTITAILMLISYEYRVRVAYPGNACAATHMRGLQAIISQPNILASQYSVLHLTQVQRALFWQDIICSLATGAPRLLQFDNRGIFTRLREDEMYRNYFTLPQGFISHSHGWPAEVSAVFEDLSALCCIVDTMRQGTGASISLVDNANEDTLANQVPLMEDLDDEGYPLCNSQAELQIRVVDLLSTTVRLGSQSEEALIYRACLFAAYLCTYRLSEGVWGGYFAPEKCVTGILDCMTDFTGQMSPWKLAPDITFWLLYVAGGLTKSQLYKYQAAALVERYRCFYANGYDRDWELVEMRLKKFTWCEYVMKEKMYIFWQACQICRY</sequence>
<name>A0A420TTN4_GIBIN</name>
<dbReference type="GO" id="GO:0005634">
    <property type="term" value="C:nucleus"/>
    <property type="evidence" value="ECO:0007669"/>
    <property type="project" value="TreeGrafter"/>
</dbReference>
<dbReference type="GO" id="GO:0045944">
    <property type="term" value="P:positive regulation of transcription by RNA polymerase II"/>
    <property type="evidence" value="ECO:0007669"/>
    <property type="project" value="TreeGrafter"/>
</dbReference>
<evidence type="ECO:0000313" key="2">
    <source>
        <dbReference type="EMBL" id="RKL44921.1"/>
    </source>
</evidence>
<proteinExistence type="predicted"/>
<evidence type="ECO:0000256" key="1">
    <source>
        <dbReference type="ARBA" id="ARBA00023242"/>
    </source>
</evidence>
<keyword evidence="1" id="KW-0539">Nucleus</keyword>
<accession>A0A420TTN4</accession>
<evidence type="ECO:0008006" key="4">
    <source>
        <dbReference type="Google" id="ProtNLM"/>
    </source>
</evidence>
<dbReference type="EMBL" id="MRDB01000009">
    <property type="protein sequence ID" value="RKL44921.1"/>
    <property type="molecule type" value="Genomic_DNA"/>
</dbReference>
<comment type="caution">
    <text evidence="2">The sequence shown here is derived from an EMBL/GenBank/DDBJ whole genome shotgun (WGS) entry which is preliminary data.</text>
</comment>
<dbReference type="GO" id="GO:0000976">
    <property type="term" value="F:transcription cis-regulatory region binding"/>
    <property type="evidence" value="ECO:0007669"/>
    <property type="project" value="TreeGrafter"/>
</dbReference>
<dbReference type="PANTHER" id="PTHR37534">
    <property type="entry name" value="TRANSCRIPTIONAL ACTIVATOR PROTEIN UGA3"/>
    <property type="match status" value="1"/>
</dbReference>
<dbReference type="PANTHER" id="PTHR37534:SF25">
    <property type="entry name" value="ZN(II)2CYS6 TRANSCRIPTION FACTOR (EUROFUNG)"/>
    <property type="match status" value="1"/>
</dbReference>
<reference evidence="2 3" key="1">
    <citation type="journal article" date="2018" name="Sci. Rep.">
        <title>Characterisation of pathogen-specific regions and novel effector candidates in Fusarium oxysporum f. sp. cepae.</title>
        <authorList>
            <person name="Armitage A.D."/>
            <person name="Taylor A."/>
            <person name="Sobczyk M.K."/>
            <person name="Baxter L."/>
            <person name="Greenfield B.P."/>
            <person name="Bates H.J."/>
            <person name="Wilson F."/>
            <person name="Jackson A.C."/>
            <person name="Ott S."/>
            <person name="Harrison R.J."/>
            <person name="Clarkson J.P."/>
        </authorList>
    </citation>
    <scope>NUCLEOTIDE SEQUENCE [LARGE SCALE GENOMIC DNA]</scope>
    <source>
        <strain evidence="2 3">Fp_A8</strain>
    </source>
</reference>
<evidence type="ECO:0000313" key="3">
    <source>
        <dbReference type="Proteomes" id="UP000283569"/>
    </source>
</evidence>